<protein>
    <submittedName>
        <fullName evidence="2">Glycosyltransferase family 2 protein</fullName>
    </submittedName>
</protein>
<organism evidence="2">
    <name type="scientific">Campylobacter lari</name>
    <dbReference type="NCBI Taxonomy" id="201"/>
    <lineage>
        <taxon>Bacteria</taxon>
        <taxon>Pseudomonadati</taxon>
        <taxon>Campylobacterota</taxon>
        <taxon>Epsilonproteobacteria</taxon>
        <taxon>Campylobacterales</taxon>
        <taxon>Campylobacteraceae</taxon>
        <taxon>Campylobacter</taxon>
    </lineage>
</organism>
<comment type="caution">
    <text evidence="2">The sequence shown here is derived from an EMBL/GenBank/DDBJ whole genome shotgun (WGS) entry which is preliminary data.</text>
</comment>
<dbReference type="InterPro" id="IPR001173">
    <property type="entry name" value="Glyco_trans_2-like"/>
</dbReference>
<gene>
    <name evidence="2" type="ORF">A0Y42_03575</name>
</gene>
<evidence type="ECO:0000313" key="2">
    <source>
        <dbReference type="EMBL" id="EAK9939901.1"/>
    </source>
</evidence>
<keyword evidence="2" id="KW-0808">Transferase</keyword>
<dbReference type="GO" id="GO:0016758">
    <property type="term" value="F:hexosyltransferase activity"/>
    <property type="evidence" value="ECO:0007669"/>
    <property type="project" value="UniProtKB-ARBA"/>
</dbReference>
<dbReference type="SUPFAM" id="SSF53448">
    <property type="entry name" value="Nucleotide-diphospho-sugar transferases"/>
    <property type="match status" value="1"/>
</dbReference>
<dbReference type="EMBL" id="AACKMK010000003">
    <property type="protein sequence ID" value="EAK9939901.1"/>
    <property type="molecule type" value="Genomic_DNA"/>
</dbReference>
<dbReference type="PANTHER" id="PTHR22916">
    <property type="entry name" value="GLYCOSYLTRANSFERASE"/>
    <property type="match status" value="1"/>
</dbReference>
<dbReference type="Pfam" id="PF00535">
    <property type="entry name" value="Glycos_transf_2"/>
    <property type="match status" value="1"/>
</dbReference>
<dbReference type="PANTHER" id="PTHR22916:SF3">
    <property type="entry name" value="UDP-GLCNAC:BETAGAL BETA-1,3-N-ACETYLGLUCOSAMINYLTRANSFERASE-LIKE PROTEIN 1"/>
    <property type="match status" value="1"/>
</dbReference>
<dbReference type="InterPro" id="IPR029044">
    <property type="entry name" value="Nucleotide-diphossugar_trans"/>
</dbReference>
<feature type="domain" description="Glycosyltransferase 2-like" evidence="1">
    <location>
        <begin position="5"/>
        <end position="131"/>
    </location>
</feature>
<accession>A0A5L8LNW4</accession>
<reference evidence="2" key="1">
    <citation type="submission" date="2018-05" db="EMBL/GenBank/DDBJ databases">
        <authorList>
            <consortium name="PulseNet: The National Subtyping Network for Foodborne Disease Surveillance"/>
            <person name="Tarr C.L."/>
            <person name="Trees E."/>
            <person name="Katz L.S."/>
            <person name="Carleton-Romer H.A."/>
            <person name="Stroika S."/>
            <person name="Kucerova Z."/>
            <person name="Roache K.F."/>
            <person name="Sabol A.L."/>
            <person name="Besser J."/>
            <person name="Gerner-Smidt P."/>
        </authorList>
    </citation>
    <scope>NUCLEOTIDE SEQUENCE</scope>
    <source>
        <strain evidence="2">2008D-7097</strain>
    </source>
</reference>
<dbReference type="Gene3D" id="3.90.550.10">
    <property type="entry name" value="Spore Coat Polysaccharide Biosynthesis Protein SpsA, Chain A"/>
    <property type="match status" value="1"/>
</dbReference>
<dbReference type="AlphaFoldDB" id="A0A5L8LNW4"/>
<name>A0A5L8LNW4_CAMLA</name>
<dbReference type="CDD" id="cd00761">
    <property type="entry name" value="Glyco_tranf_GTA_type"/>
    <property type="match status" value="1"/>
</dbReference>
<proteinExistence type="predicted"/>
<evidence type="ECO:0000259" key="1">
    <source>
        <dbReference type="Pfam" id="PF00535"/>
    </source>
</evidence>
<sequence length="306" mass="36237">MSQISIILPTYNVEKYIARALESCINQTFKDIEIIVVDDLGNDKSIDIAKEYANKDDRIKIIHNEENLKLLRARHEGVKVATSPYIMFLDPDDYLELNACEECVNSLTKDTDLLCFNHFTLKQNKIQKNFFNKNHFQQKDYFIFLLKQLPDYQWSAWGKIYNRRILLTVVHQIESKFDNSKLTMAEDAVLYMHYLIFINQVTTLSKCLYIYNCDNMNSSTKTIDSTKHKSYIQDLSKVIILIQSIQNASKYYQQLQYFTINQLKLDKVLLLYRLSKSKVLFKLYLKIKRKILLFKINNFLKTLEKL</sequence>